<dbReference type="Gene3D" id="3.40.640.10">
    <property type="entry name" value="Type I PLP-dependent aspartate aminotransferase-like (Major domain)"/>
    <property type="match status" value="1"/>
</dbReference>
<dbReference type="PANTHER" id="PTHR46577">
    <property type="entry name" value="HTH-TYPE TRANSCRIPTIONAL REGULATORY PROTEIN GABR"/>
    <property type="match status" value="1"/>
</dbReference>
<proteinExistence type="predicted"/>
<accession>A0A2N8ZMA4</accession>
<dbReference type="Proteomes" id="UP000235828">
    <property type="component" value="Chromosome B"/>
</dbReference>
<gene>
    <name evidence="2" type="ORF">VTAP4600_B1434</name>
</gene>
<dbReference type="InterPro" id="IPR015422">
    <property type="entry name" value="PyrdxlP-dep_Trfase_small"/>
</dbReference>
<evidence type="ECO:0000313" key="2">
    <source>
        <dbReference type="EMBL" id="SON53045.1"/>
    </source>
</evidence>
<dbReference type="Pfam" id="PF00155">
    <property type="entry name" value="Aminotran_1_2"/>
    <property type="match status" value="1"/>
</dbReference>
<dbReference type="InterPro" id="IPR051446">
    <property type="entry name" value="HTH_trans_reg/aminotransferase"/>
</dbReference>
<evidence type="ECO:0000259" key="1">
    <source>
        <dbReference type="Pfam" id="PF00155"/>
    </source>
</evidence>
<keyword evidence="3" id="KW-1185">Reference proteome</keyword>
<evidence type="ECO:0000313" key="3">
    <source>
        <dbReference type="Proteomes" id="UP000235828"/>
    </source>
</evidence>
<dbReference type="GO" id="GO:0030170">
    <property type="term" value="F:pyridoxal phosphate binding"/>
    <property type="evidence" value="ECO:0007669"/>
    <property type="project" value="InterPro"/>
</dbReference>
<dbReference type="PANTHER" id="PTHR46577:SF1">
    <property type="entry name" value="HTH-TYPE TRANSCRIPTIONAL REGULATORY PROTEIN GABR"/>
    <property type="match status" value="1"/>
</dbReference>
<dbReference type="AlphaFoldDB" id="A0A2N8ZMA4"/>
<organism evidence="2 3">
    <name type="scientific">Vibrio tapetis subsp. tapetis</name>
    <dbReference type="NCBI Taxonomy" id="1671868"/>
    <lineage>
        <taxon>Bacteria</taxon>
        <taxon>Pseudomonadati</taxon>
        <taxon>Pseudomonadota</taxon>
        <taxon>Gammaproteobacteria</taxon>
        <taxon>Vibrionales</taxon>
        <taxon>Vibrionaceae</taxon>
        <taxon>Vibrio</taxon>
    </lineage>
</organism>
<dbReference type="InterPro" id="IPR015424">
    <property type="entry name" value="PyrdxlP-dep_Trfase"/>
</dbReference>
<protein>
    <recommendedName>
        <fullName evidence="1">Aminotransferase class I/classII large domain-containing protein</fullName>
    </recommendedName>
</protein>
<name>A0A2N8ZMA4_9VIBR</name>
<dbReference type="Gene3D" id="3.90.1150.10">
    <property type="entry name" value="Aspartate Aminotransferase, domain 1"/>
    <property type="match status" value="1"/>
</dbReference>
<dbReference type="InterPro" id="IPR004839">
    <property type="entry name" value="Aminotransferase_I/II_large"/>
</dbReference>
<dbReference type="SUPFAM" id="SSF53383">
    <property type="entry name" value="PLP-dependent transferases"/>
    <property type="match status" value="1"/>
</dbReference>
<sequence length="394" mass="44284">MEPKVGSGTYVKDRESEHHGYYYPVAPREGIDMAICRPLLVNQQSHFHDSLLQLAQEPIAQNAVLGYHSAAGLHGHSQVLRSWLSEKWQHDIDSRRLCWTYGGQHGLSAIIQGMTRPSDVILVEGLCYAEFVHACQQSERKVVPIKLDEYGVVPEDLHLQCQRHSPKLLYLTAAVQNPTCVQLNDSRRLQVIEICRRFGVMIIEDDVLYCPPENRKSPLIAIAPDITIYVGSFSKYFSGGIRVGFLIFPLALQLALQKSLRASCMNVSPLLVDLVCRWLSNGAMNAVDEEIAQELKARYRIFETFFPHQAQHAIAGFNVWLELPAPLNSASFREQLAEEGVHVREAELFAVGHHIIPPCVRLSLTGPTSRSQLKEGLRIIYDAIHSDTTTCLIE</sequence>
<dbReference type="EMBL" id="LT960612">
    <property type="protein sequence ID" value="SON53045.1"/>
    <property type="molecule type" value="Genomic_DNA"/>
</dbReference>
<dbReference type="CDD" id="cd00609">
    <property type="entry name" value="AAT_like"/>
    <property type="match status" value="1"/>
</dbReference>
<dbReference type="InterPro" id="IPR015421">
    <property type="entry name" value="PyrdxlP-dep_Trfase_major"/>
</dbReference>
<reference evidence="2 3" key="1">
    <citation type="submission" date="2017-10" db="EMBL/GenBank/DDBJ databases">
        <authorList>
            <person name="Banno H."/>
            <person name="Chua N.-H."/>
        </authorList>
    </citation>
    <scope>NUCLEOTIDE SEQUENCE [LARGE SCALE GENOMIC DNA]</scope>
    <source>
        <strain evidence="2">Vibrio tapetis CECT4600</strain>
    </source>
</reference>
<dbReference type="KEGG" id="vta:B1434"/>
<feature type="domain" description="Aminotransferase class I/classII large" evidence="1">
    <location>
        <begin position="60"/>
        <end position="377"/>
    </location>
</feature>